<feature type="transmembrane region" description="Helical" evidence="6">
    <location>
        <begin position="180"/>
        <end position="205"/>
    </location>
</feature>
<evidence type="ECO:0000313" key="8">
    <source>
        <dbReference type="EMBL" id="QYZ68878.1"/>
    </source>
</evidence>
<dbReference type="Pfam" id="PF09335">
    <property type="entry name" value="VTT_dom"/>
    <property type="match status" value="1"/>
</dbReference>
<keyword evidence="3 6" id="KW-0812">Transmembrane</keyword>
<organism evidence="8 9">
    <name type="scientific">Neotabrizicola shimadae</name>
    <dbReference type="NCBI Taxonomy" id="2807096"/>
    <lineage>
        <taxon>Bacteria</taxon>
        <taxon>Pseudomonadati</taxon>
        <taxon>Pseudomonadota</taxon>
        <taxon>Alphaproteobacteria</taxon>
        <taxon>Rhodobacterales</taxon>
        <taxon>Paracoccaceae</taxon>
        <taxon>Neotabrizicola</taxon>
    </lineage>
</organism>
<proteinExistence type="inferred from homology"/>
<protein>
    <recommendedName>
        <fullName evidence="6">TVP38/TMEM64 family membrane protein</fullName>
    </recommendedName>
</protein>
<dbReference type="RefSeq" id="WP_220661098.1">
    <property type="nucleotide sequence ID" value="NZ_CP069370.1"/>
</dbReference>
<feature type="domain" description="VTT" evidence="7">
    <location>
        <begin position="79"/>
        <end position="195"/>
    </location>
</feature>
<keyword evidence="4 6" id="KW-1133">Transmembrane helix</keyword>
<reference evidence="8" key="1">
    <citation type="submission" date="2021-02" db="EMBL/GenBank/DDBJ databases">
        <title>Rhodobacter shimadae sp. nov., an aerobic anoxygenic phototrophic bacterium isolated from a hot spring.</title>
        <authorList>
            <person name="Muramatsu S."/>
            <person name="Haruta S."/>
            <person name="Hirose S."/>
            <person name="Hanada S."/>
        </authorList>
    </citation>
    <scope>NUCLEOTIDE SEQUENCE</scope>
    <source>
        <strain evidence="8">N10</strain>
    </source>
</reference>
<dbReference type="GO" id="GO:0005886">
    <property type="term" value="C:plasma membrane"/>
    <property type="evidence" value="ECO:0007669"/>
    <property type="project" value="UniProtKB-SubCell"/>
</dbReference>
<evidence type="ECO:0000313" key="9">
    <source>
        <dbReference type="Proteomes" id="UP000826300"/>
    </source>
</evidence>
<evidence type="ECO:0000256" key="6">
    <source>
        <dbReference type="RuleBase" id="RU366058"/>
    </source>
</evidence>
<evidence type="ECO:0000256" key="5">
    <source>
        <dbReference type="ARBA" id="ARBA00023136"/>
    </source>
</evidence>
<comment type="subcellular location">
    <subcellularLocation>
        <location evidence="1 6">Cell membrane</location>
        <topology evidence="1 6">Multi-pass membrane protein</topology>
    </subcellularLocation>
</comment>
<dbReference type="Proteomes" id="UP000826300">
    <property type="component" value="Chromosome"/>
</dbReference>
<dbReference type="PANTHER" id="PTHR12677:SF59">
    <property type="entry name" value="GOLGI APPARATUS MEMBRANE PROTEIN TVP38-RELATED"/>
    <property type="match status" value="1"/>
</dbReference>
<name>A0A8G1ECA8_9RHOB</name>
<sequence length="237" mass="25064">MTEVPPSRWRPWLRRLPFLVILLVAVAGGLLLRDRLDLETLAQHQAELIAFRDAHYLATVAGFMVVYVAMVAFSLPGATVATLTGGYLFGLFPGVVYNVLAAGSGAVLLFLAARMGFGAETAARIERAGGRSASVLAALRRNQWPALFLMRLAPVVPFFLANLLPAFAGVGLGPFAVTTYLGILPGALILTSIGAGLGEVLATGGLPDLSVLGEPRFLLALTALCLLAALPLFLRRR</sequence>
<gene>
    <name evidence="8" type="ORF">JO391_14065</name>
</gene>
<feature type="transmembrane region" description="Helical" evidence="6">
    <location>
        <begin position="12"/>
        <end position="33"/>
    </location>
</feature>
<dbReference type="PANTHER" id="PTHR12677">
    <property type="entry name" value="GOLGI APPARATUS MEMBRANE PROTEIN TVP38-RELATED"/>
    <property type="match status" value="1"/>
</dbReference>
<dbReference type="KEGG" id="nsm:JO391_14065"/>
<dbReference type="AlphaFoldDB" id="A0A8G1ECA8"/>
<evidence type="ECO:0000256" key="2">
    <source>
        <dbReference type="ARBA" id="ARBA00022475"/>
    </source>
</evidence>
<dbReference type="InterPro" id="IPR015414">
    <property type="entry name" value="TMEM64"/>
</dbReference>
<keyword evidence="2 6" id="KW-1003">Cell membrane</keyword>
<evidence type="ECO:0000259" key="7">
    <source>
        <dbReference type="Pfam" id="PF09335"/>
    </source>
</evidence>
<feature type="transmembrane region" description="Helical" evidence="6">
    <location>
        <begin position="54"/>
        <end position="75"/>
    </location>
</feature>
<evidence type="ECO:0000256" key="1">
    <source>
        <dbReference type="ARBA" id="ARBA00004651"/>
    </source>
</evidence>
<keyword evidence="5 6" id="KW-0472">Membrane</keyword>
<feature type="transmembrane region" description="Helical" evidence="6">
    <location>
        <begin position="217"/>
        <end position="234"/>
    </location>
</feature>
<feature type="transmembrane region" description="Helical" evidence="6">
    <location>
        <begin position="148"/>
        <end position="168"/>
    </location>
</feature>
<feature type="transmembrane region" description="Helical" evidence="6">
    <location>
        <begin position="95"/>
        <end position="117"/>
    </location>
</feature>
<accession>A0A8G1ECA8</accession>
<evidence type="ECO:0000256" key="3">
    <source>
        <dbReference type="ARBA" id="ARBA00022692"/>
    </source>
</evidence>
<dbReference type="InterPro" id="IPR032816">
    <property type="entry name" value="VTT_dom"/>
</dbReference>
<evidence type="ECO:0000256" key="4">
    <source>
        <dbReference type="ARBA" id="ARBA00022989"/>
    </source>
</evidence>
<keyword evidence="9" id="KW-1185">Reference proteome</keyword>
<dbReference type="EMBL" id="CP069370">
    <property type="protein sequence ID" value="QYZ68878.1"/>
    <property type="molecule type" value="Genomic_DNA"/>
</dbReference>
<comment type="similarity">
    <text evidence="6">Belongs to the TVP38/TMEM64 family.</text>
</comment>